<dbReference type="CDD" id="cd00567">
    <property type="entry name" value="ACAD"/>
    <property type="match status" value="1"/>
</dbReference>
<dbReference type="Proteomes" id="UP000265619">
    <property type="component" value="Unassembled WGS sequence"/>
</dbReference>
<dbReference type="OrthoDB" id="9770681at2"/>
<dbReference type="Gene3D" id="2.40.110.10">
    <property type="entry name" value="Butyryl-CoA Dehydrogenase, subunit A, domain 2"/>
    <property type="match status" value="1"/>
</dbReference>
<evidence type="ECO:0000259" key="7">
    <source>
        <dbReference type="Pfam" id="PF02771"/>
    </source>
</evidence>
<dbReference type="InterPro" id="IPR037069">
    <property type="entry name" value="AcylCoA_DH/ox_N_sf"/>
</dbReference>
<evidence type="ECO:0000256" key="4">
    <source>
        <dbReference type="ARBA" id="ARBA00022827"/>
    </source>
</evidence>
<dbReference type="Gene3D" id="1.10.540.10">
    <property type="entry name" value="Acyl-CoA dehydrogenase/oxidase, N-terminal domain"/>
    <property type="match status" value="1"/>
</dbReference>
<gene>
    <name evidence="8" type="ORF">D3H34_05110</name>
</gene>
<evidence type="ECO:0000313" key="9">
    <source>
        <dbReference type="Proteomes" id="UP000265619"/>
    </source>
</evidence>
<dbReference type="Pfam" id="PF02771">
    <property type="entry name" value="Acyl-CoA_dh_N"/>
    <property type="match status" value="1"/>
</dbReference>
<feature type="domain" description="Acyl-CoA dehydrogenase/oxidase N-terminal" evidence="7">
    <location>
        <begin position="7"/>
        <end position="118"/>
    </location>
</feature>
<dbReference type="InterPro" id="IPR009075">
    <property type="entry name" value="AcylCo_DH/oxidase_C"/>
</dbReference>
<dbReference type="InterPro" id="IPR046373">
    <property type="entry name" value="Acyl-CoA_Oxase/DH_mid-dom_sf"/>
</dbReference>
<name>A0A9X8D830_9BURK</name>
<keyword evidence="5" id="KW-0560">Oxidoreductase</keyword>
<sequence length="363" mass="37946">MEFALSADQRMLQDSLRRALERACPLDRVRTAADAQQPMDREVWRTLCEVGVPALLVPEAFGGLGLSLLDAALAAEELGRHVAPVPFLGSAVLAPIALREAGSAAQQDEWLPRLAAGECIAGVAIAEAVAGARDGAGVTTSGGKLDGSALFVLDAGAADVFIVADRAGGLHLVRADAQGLTRGALRSIDATRPLGELHFSQVNAEPLPNAGPATLARLRSAAWTLLAADTLGAGDAMLGQAVAYAKERRQFGRVIGSFQAVKHLCAEMAAALEPGRALVWYAAHAFDALPDEAALLAAHAKSHLSETGTFVARTATEVHGGMGITDLLGLHYWFKRIGFNRQVLGGPERVRHLAAEMQGLVAA</sequence>
<feature type="domain" description="Acyl-CoA dehydrogenase/oxidase C-terminal" evidence="6">
    <location>
        <begin position="225"/>
        <end position="345"/>
    </location>
</feature>
<comment type="similarity">
    <text evidence="2">Belongs to the acyl-CoA dehydrogenase family.</text>
</comment>
<dbReference type="SUPFAM" id="SSF56645">
    <property type="entry name" value="Acyl-CoA dehydrogenase NM domain-like"/>
    <property type="match status" value="1"/>
</dbReference>
<keyword evidence="3" id="KW-0285">Flavoprotein</keyword>
<keyword evidence="9" id="KW-1185">Reference proteome</keyword>
<comment type="cofactor">
    <cofactor evidence="1">
        <name>FAD</name>
        <dbReference type="ChEBI" id="CHEBI:57692"/>
    </cofactor>
</comment>
<evidence type="ECO:0000256" key="5">
    <source>
        <dbReference type="ARBA" id="ARBA00023002"/>
    </source>
</evidence>
<accession>A0A9X8D830</accession>
<evidence type="ECO:0000259" key="6">
    <source>
        <dbReference type="Pfam" id="PF00441"/>
    </source>
</evidence>
<dbReference type="EMBL" id="QXMN01000003">
    <property type="protein sequence ID" value="RIX84095.1"/>
    <property type="molecule type" value="Genomic_DNA"/>
</dbReference>
<dbReference type="InterPro" id="IPR036250">
    <property type="entry name" value="AcylCo_DH-like_C"/>
</dbReference>
<evidence type="ECO:0000256" key="3">
    <source>
        <dbReference type="ARBA" id="ARBA00022630"/>
    </source>
</evidence>
<dbReference type="GO" id="GO:0050660">
    <property type="term" value="F:flavin adenine dinucleotide binding"/>
    <property type="evidence" value="ECO:0007669"/>
    <property type="project" value="InterPro"/>
</dbReference>
<dbReference type="RefSeq" id="WP_119552353.1">
    <property type="nucleotide sequence ID" value="NZ_QXMN01000003.1"/>
</dbReference>
<dbReference type="Gene3D" id="1.20.140.10">
    <property type="entry name" value="Butyryl-CoA Dehydrogenase, subunit A, domain 3"/>
    <property type="match status" value="1"/>
</dbReference>
<dbReference type="InterPro" id="IPR013786">
    <property type="entry name" value="AcylCoA_DH/ox_N"/>
</dbReference>
<dbReference type="PANTHER" id="PTHR43884">
    <property type="entry name" value="ACYL-COA DEHYDROGENASE"/>
    <property type="match status" value="1"/>
</dbReference>
<protein>
    <submittedName>
        <fullName evidence="8">Acyl-CoA dehydrogenase</fullName>
    </submittedName>
</protein>
<evidence type="ECO:0000256" key="1">
    <source>
        <dbReference type="ARBA" id="ARBA00001974"/>
    </source>
</evidence>
<dbReference type="SUPFAM" id="SSF47203">
    <property type="entry name" value="Acyl-CoA dehydrogenase C-terminal domain-like"/>
    <property type="match status" value="1"/>
</dbReference>
<dbReference type="Pfam" id="PF00441">
    <property type="entry name" value="Acyl-CoA_dh_1"/>
    <property type="match status" value="1"/>
</dbReference>
<organism evidence="8 9">
    <name type="scientific">Acidovorax cavernicola</name>
    <dbReference type="NCBI Taxonomy" id="1675792"/>
    <lineage>
        <taxon>Bacteria</taxon>
        <taxon>Pseudomonadati</taxon>
        <taxon>Pseudomonadota</taxon>
        <taxon>Betaproteobacteria</taxon>
        <taxon>Burkholderiales</taxon>
        <taxon>Comamonadaceae</taxon>
        <taxon>Acidovorax</taxon>
    </lineage>
</organism>
<dbReference type="AlphaFoldDB" id="A0A9X8D830"/>
<reference evidence="8 9" key="1">
    <citation type="submission" date="2018-09" db="EMBL/GenBank/DDBJ databases">
        <title>Acidovorax cavernicola nov. sp. isolated from Gruta de las Maravillas (Aracena, Spain).</title>
        <authorList>
            <person name="Jurado V."/>
            <person name="Gutierrez-Patricio S."/>
            <person name="Gonzalez-Pimentel J.L."/>
            <person name="Miller A.Z."/>
            <person name="Laiz L."/>
            <person name="Saiz-Jimenez C."/>
        </authorList>
    </citation>
    <scope>NUCLEOTIDE SEQUENCE [LARGE SCALE GENOMIC DNA]</scope>
    <source>
        <strain evidence="8 9">1011MAR4D40.2</strain>
    </source>
</reference>
<comment type="caution">
    <text evidence="8">The sequence shown here is derived from an EMBL/GenBank/DDBJ whole genome shotgun (WGS) entry which is preliminary data.</text>
</comment>
<dbReference type="GO" id="GO:0003995">
    <property type="term" value="F:acyl-CoA dehydrogenase activity"/>
    <property type="evidence" value="ECO:0007669"/>
    <property type="project" value="TreeGrafter"/>
</dbReference>
<evidence type="ECO:0000256" key="2">
    <source>
        <dbReference type="ARBA" id="ARBA00009347"/>
    </source>
</evidence>
<proteinExistence type="inferred from homology"/>
<dbReference type="PANTHER" id="PTHR43884:SF20">
    <property type="entry name" value="ACYL-COA DEHYDROGENASE FADE28"/>
    <property type="match status" value="1"/>
</dbReference>
<evidence type="ECO:0000313" key="8">
    <source>
        <dbReference type="EMBL" id="RIX84095.1"/>
    </source>
</evidence>
<keyword evidence="4" id="KW-0274">FAD</keyword>
<dbReference type="InterPro" id="IPR009100">
    <property type="entry name" value="AcylCoA_DH/oxidase_NM_dom_sf"/>
</dbReference>